<dbReference type="AntiFam" id="ANF00199">
    <property type="entry name" value="Shadow ORF (opposite gltB)"/>
</dbReference>
<dbReference type="AlphaFoldDB" id="A0A645ASG0"/>
<accession>A0A645ASG0</accession>
<organism evidence="1">
    <name type="scientific">bioreactor metagenome</name>
    <dbReference type="NCBI Taxonomy" id="1076179"/>
    <lineage>
        <taxon>unclassified sequences</taxon>
        <taxon>metagenomes</taxon>
        <taxon>ecological metagenomes</taxon>
    </lineage>
</organism>
<evidence type="ECO:0000313" key="1">
    <source>
        <dbReference type="EMBL" id="MPM52524.1"/>
    </source>
</evidence>
<comment type="caution">
    <text evidence="1">The sequence shown here is derived from an EMBL/GenBank/DDBJ whole genome shotgun (WGS) entry which is preliminary data.</text>
</comment>
<protein>
    <submittedName>
        <fullName evidence="1">Uncharacterized protein</fullName>
    </submittedName>
</protein>
<gene>
    <name evidence="1" type="ORF">SDC9_99284</name>
</gene>
<name>A0A645ASG0_9ZZZZ</name>
<sequence length="480" mass="48858">MCLGNAQLPRKARSLNGAFWGRAGAAVVAGDEHHLRPRLGDAGGDGSHPRLGHQLHADAGAAVCVFQVVYELLQILNGVNVMMGRGRDQRHARRGAAGFGNPGIDLGPGEVAALAGLGSLRHFNLNFLGAAKVFAGHAKPGGGDLFDGGVAVGAVAGGVLAALAGVGLSADAVHGECHALMGLLRNGAVAHGSGFKAPDDGVLALHFVDGDAAALVKPKIQHASQGMGLVGPVHLRGVFPEGIIASLPRRLLQQQNGAGVIHVVLLVGAGAQLQGPGGIQRGVIAKAQGVEGPVVVPLHALANLCKAHAPHPADGVGKIPVDHGGVDTHALENLGGLVGLNGGNAHFGGNFHDAVENGAVVIADGGAGVLVQKAHRHQLRHAFLREIGIHGLRAIAQQRGKMMHVPRLRAFQNHGQGGALLGAHQMLLQGGNRQKGGDGHVVFIHAPVGENQDIRPLAVSPVAVDKQAVQRVLQGHAGIV</sequence>
<reference evidence="1" key="1">
    <citation type="submission" date="2019-08" db="EMBL/GenBank/DDBJ databases">
        <authorList>
            <person name="Kucharzyk K."/>
            <person name="Murdoch R.W."/>
            <person name="Higgins S."/>
            <person name="Loffler F."/>
        </authorList>
    </citation>
    <scope>NUCLEOTIDE SEQUENCE</scope>
</reference>
<dbReference type="EMBL" id="VSSQ01013902">
    <property type="protein sequence ID" value="MPM52524.1"/>
    <property type="molecule type" value="Genomic_DNA"/>
</dbReference>
<proteinExistence type="predicted"/>